<dbReference type="Gene3D" id="2.60.40.10">
    <property type="entry name" value="Immunoglobulins"/>
    <property type="match status" value="1"/>
</dbReference>
<dbReference type="InterPro" id="IPR050504">
    <property type="entry name" value="IgSF_BTN/MOG"/>
</dbReference>
<comment type="subcellular location">
    <subcellularLocation>
        <location evidence="1">Membrane</location>
    </subcellularLocation>
</comment>
<evidence type="ECO:0000256" key="3">
    <source>
        <dbReference type="ARBA" id="ARBA00023319"/>
    </source>
</evidence>
<dbReference type="PANTHER" id="PTHR24100:SF151">
    <property type="entry name" value="ICOS LIGAND"/>
    <property type="match status" value="1"/>
</dbReference>
<dbReference type="PROSITE" id="PS50835">
    <property type="entry name" value="IG_LIKE"/>
    <property type="match status" value="1"/>
</dbReference>
<sequence>QRRFVHLLCVYVFCVCVSQINITAKSGENAILPCQDPGNDFTGVKWRRPDQDDEYIFLERDGHVVEYDQHPSVKNRTVLQKKDGNVSLILKNVTTNDTGLFECLVFINESYKSIRIIYLHVDPPGEGEAASWGPFFVRRLLHPRPNHRANRELANPVPRTHLLLTISTAGRSNVTSLGVVKGATHR</sequence>
<dbReference type="GO" id="GO:0009897">
    <property type="term" value="C:external side of plasma membrane"/>
    <property type="evidence" value="ECO:0007669"/>
    <property type="project" value="TreeGrafter"/>
</dbReference>
<dbReference type="InterPro" id="IPR036179">
    <property type="entry name" value="Ig-like_dom_sf"/>
</dbReference>
<evidence type="ECO:0000259" key="5">
    <source>
        <dbReference type="PROSITE" id="PS50835"/>
    </source>
</evidence>
<dbReference type="InterPro" id="IPR007110">
    <property type="entry name" value="Ig-like_dom"/>
</dbReference>
<evidence type="ECO:0000256" key="1">
    <source>
        <dbReference type="ARBA" id="ARBA00004370"/>
    </source>
</evidence>
<accession>A0A3P9D7D0</accession>
<dbReference type="GO" id="GO:0050852">
    <property type="term" value="P:T cell receptor signaling pathway"/>
    <property type="evidence" value="ECO:0007669"/>
    <property type="project" value="TreeGrafter"/>
</dbReference>
<dbReference type="Proteomes" id="UP000265160">
    <property type="component" value="Unplaced"/>
</dbReference>
<keyword evidence="2" id="KW-0472">Membrane</keyword>
<keyword evidence="4" id="KW-0732">Signal</keyword>
<dbReference type="InterPro" id="IPR003599">
    <property type="entry name" value="Ig_sub"/>
</dbReference>
<dbReference type="SMART" id="SM00409">
    <property type="entry name" value="IG"/>
    <property type="match status" value="1"/>
</dbReference>
<keyword evidence="3" id="KW-0393">Immunoglobulin domain</keyword>
<dbReference type="InterPro" id="IPR013106">
    <property type="entry name" value="Ig_V-set"/>
</dbReference>
<protein>
    <recommendedName>
        <fullName evidence="5">Ig-like domain-containing protein</fullName>
    </recommendedName>
</protein>
<dbReference type="Pfam" id="PF07686">
    <property type="entry name" value="V-set"/>
    <property type="match status" value="1"/>
</dbReference>
<evidence type="ECO:0000313" key="6">
    <source>
        <dbReference type="Ensembl" id="ENSMZEP00005030580.1"/>
    </source>
</evidence>
<dbReference type="AlphaFoldDB" id="A0A3P9D7D0"/>
<reference evidence="6" key="2">
    <citation type="submission" date="2025-09" db="UniProtKB">
        <authorList>
            <consortium name="Ensembl"/>
        </authorList>
    </citation>
    <scope>IDENTIFICATION</scope>
</reference>
<dbReference type="GO" id="GO:0005102">
    <property type="term" value="F:signaling receptor binding"/>
    <property type="evidence" value="ECO:0007669"/>
    <property type="project" value="TreeGrafter"/>
</dbReference>
<dbReference type="PANTHER" id="PTHR24100">
    <property type="entry name" value="BUTYROPHILIN"/>
    <property type="match status" value="1"/>
</dbReference>
<feature type="chain" id="PRO_5018038308" description="Ig-like domain-containing protein" evidence="4">
    <location>
        <begin position="20"/>
        <end position="186"/>
    </location>
</feature>
<evidence type="ECO:0000256" key="4">
    <source>
        <dbReference type="SAM" id="SignalP"/>
    </source>
</evidence>
<dbReference type="Ensembl" id="ENSMZET00005031542.1">
    <property type="protein sequence ID" value="ENSMZEP00005030580.1"/>
    <property type="gene ID" value="ENSMZEG00005022780.1"/>
</dbReference>
<organism evidence="6 7">
    <name type="scientific">Maylandia zebra</name>
    <name type="common">zebra mbuna</name>
    <dbReference type="NCBI Taxonomy" id="106582"/>
    <lineage>
        <taxon>Eukaryota</taxon>
        <taxon>Metazoa</taxon>
        <taxon>Chordata</taxon>
        <taxon>Craniata</taxon>
        <taxon>Vertebrata</taxon>
        <taxon>Euteleostomi</taxon>
        <taxon>Actinopterygii</taxon>
        <taxon>Neopterygii</taxon>
        <taxon>Teleostei</taxon>
        <taxon>Neoteleostei</taxon>
        <taxon>Acanthomorphata</taxon>
        <taxon>Ovalentaria</taxon>
        <taxon>Cichlomorphae</taxon>
        <taxon>Cichliformes</taxon>
        <taxon>Cichlidae</taxon>
        <taxon>African cichlids</taxon>
        <taxon>Pseudocrenilabrinae</taxon>
        <taxon>Haplochromini</taxon>
        <taxon>Maylandia</taxon>
        <taxon>Maylandia zebra complex</taxon>
    </lineage>
</organism>
<proteinExistence type="predicted"/>
<dbReference type="GeneTree" id="ENSGT01150000289383"/>
<name>A0A3P9D7D0_9CICH</name>
<dbReference type="SUPFAM" id="SSF48726">
    <property type="entry name" value="Immunoglobulin"/>
    <property type="match status" value="1"/>
</dbReference>
<evidence type="ECO:0000313" key="7">
    <source>
        <dbReference type="Proteomes" id="UP000265160"/>
    </source>
</evidence>
<dbReference type="SMART" id="SM00406">
    <property type="entry name" value="IGv"/>
    <property type="match status" value="1"/>
</dbReference>
<reference evidence="6" key="1">
    <citation type="submission" date="2025-08" db="UniProtKB">
        <authorList>
            <consortium name="Ensembl"/>
        </authorList>
    </citation>
    <scope>IDENTIFICATION</scope>
</reference>
<keyword evidence="7" id="KW-1185">Reference proteome</keyword>
<feature type="signal peptide" evidence="4">
    <location>
        <begin position="1"/>
        <end position="19"/>
    </location>
</feature>
<feature type="domain" description="Ig-like" evidence="5">
    <location>
        <begin position="27"/>
        <end position="115"/>
    </location>
</feature>
<dbReference type="GO" id="GO:0001817">
    <property type="term" value="P:regulation of cytokine production"/>
    <property type="evidence" value="ECO:0007669"/>
    <property type="project" value="TreeGrafter"/>
</dbReference>
<dbReference type="InterPro" id="IPR013783">
    <property type="entry name" value="Ig-like_fold"/>
</dbReference>
<evidence type="ECO:0000256" key="2">
    <source>
        <dbReference type="ARBA" id="ARBA00023136"/>
    </source>
</evidence>